<dbReference type="PANTHER" id="PTHR11138:SF5">
    <property type="entry name" value="METHIONYL-TRNA FORMYLTRANSFERASE, MITOCHONDRIAL"/>
    <property type="match status" value="1"/>
</dbReference>
<dbReference type="InterPro" id="IPR002376">
    <property type="entry name" value="Formyl_transf_N"/>
</dbReference>
<feature type="region of interest" description="Disordered" evidence="1">
    <location>
        <begin position="176"/>
        <end position="200"/>
    </location>
</feature>
<dbReference type="Pfam" id="PF00551">
    <property type="entry name" value="Formyl_trans_N"/>
    <property type="match status" value="1"/>
</dbReference>
<accession>A0A5C3L043</accession>
<evidence type="ECO:0000313" key="3">
    <source>
        <dbReference type="EMBL" id="TFK26147.1"/>
    </source>
</evidence>
<dbReference type="GO" id="GO:0004479">
    <property type="term" value="F:methionyl-tRNA formyltransferase activity"/>
    <property type="evidence" value="ECO:0007669"/>
    <property type="project" value="TreeGrafter"/>
</dbReference>
<dbReference type="SUPFAM" id="SSF53328">
    <property type="entry name" value="Formyltransferase"/>
    <property type="match status" value="1"/>
</dbReference>
<dbReference type="InterPro" id="IPR036477">
    <property type="entry name" value="Formyl_transf_N_sf"/>
</dbReference>
<feature type="domain" description="Formyl transferase N-terminal" evidence="2">
    <location>
        <begin position="26"/>
        <end position="161"/>
    </location>
</feature>
<dbReference type="EMBL" id="ML210178">
    <property type="protein sequence ID" value="TFK26147.1"/>
    <property type="molecule type" value="Genomic_DNA"/>
</dbReference>
<evidence type="ECO:0000256" key="1">
    <source>
        <dbReference type="SAM" id="MobiDB-lite"/>
    </source>
</evidence>
<name>A0A5C3L043_COPMA</name>
<evidence type="ECO:0000259" key="2">
    <source>
        <dbReference type="Pfam" id="PF00551"/>
    </source>
</evidence>
<proteinExistence type="predicted"/>
<keyword evidence="4" id="KW-1185">Reference proteome</keyword>
<organism evidence="3 4">
    <name type="scientific">Coprinopsis marcescibilis</name>
    <name type="common">Agaric fungus</name>
    <name type="synonym">Psathyrella marcescibilis</name>
    <dbReference type="NCBI Taxonomy" id="230819"/>
    <lineage>
        <taxon>Eukaryota</taxon>
        <taxon>Fungi</taxon>
        <taxon>Dikarya</taxon>
        <taxon>Basidiomycota</taxon>
        <taxon>Agaricomycotina</taxon>
        <taxon>Agaricomycetes</taxon>
        <taxon>Agaricomycetidae</taxon>
        <taxon>Agaricales</taxon>
        <taxon>Agaricineae</taxon>
        <taxon>Psathyrellaceae</taxon>
        <taxon>Coprinopsis</taxon>
    </lineage>
</organism>
<feature type="compositionally biased region" description="Polar residues" evidence="1">
    <location>
        <begin position="362"/>
        <end position="373"/>
    </location>
</feature>
<dbReference type="OrthoDB" id="10268103at2759"/>
<dbReference type="PANTHER" id="PTHR11138">
    <property type="entry name" value="METHIONYL-TRNA FORMYLTRANSFERASE"/>
    <property type="match status" value="1"/>
</dbReference>
<sequence length="432" mass="47542">MGRDEFSCLVLRELHAASDVWNELVVVTNPDQRVGRRGSGLSVSPLKLSSDKLPGTRVEYIPHTKPEFRKWKLPEPFSSYVFSPSEGNDSGTPSPPANHVLVTASFGRILTRKHLSHFLPHRRLNVHPSLLPQYRGPAPIQHSLLNGDHETGVCVIEMLDAVPKKDPLIPTDSIGGVQGPDTIQGDNVNGEPVRSHSRKSRIDAGDIWARNRLVQPASADFEQMRDLLAVEGGRLLVDVLRNFKHGIECRAVSQITLDDHITIRAAPMIGLEDGLVDPAEMTAEDICRKWRAIGHQRPIHTVMANSGKPVQLHQVAVLSDQLSDIDQSLSLVPGSVICKAIDMVTFTQQQANKHGNNRDSRTNFSTADEVTSNKQSKSRSARCLFVRCKGNEILVVPRIKPEGKPVLPAGDFWNGLKGGESIRFAVPSHPTV</sequence>
<evidence type="ECO:0000313" key="4">
    <source>
        <dbReference type="Proteomes" id="UP000307440"/>
    </source>
</evidence>
<dbReference type="GO" id="GO:0005739">
    <property type="term" value="C:mitochondrion"/>
    <property type="evidence" value="ECO:0007669"/>
    <property type="project" value="TreeGrafter"/>
</dbReference>
<protein>
    <recommendedName>
        <fullName evidence="2">Formyl transferase N-terminal domain-containing protein</fullName>
    </recommendedName>
</protein>
<dbReference type="Gene3D" id="3.40.50.12230">
    <property type="match status" value="1"/>
</dbReference>
<dbReference type="AlphaFoldDB" id="A0A5C3L043"/>
<reference evidence="3 4" key="1">
    <citation type="journal article" date="2019" name="Nat. Ecol. Evol.">
        <title>Megaphylogeny resolves global patterns of mushroom evolution.</title>
        <authorList>
            <person name="Varga T."/>
            <person name="Krizsan K."/>
            <person name="Foldi C."/>
            <person name="Dima B."/>
            <person name="Sanchez-Garcia M."/>
            <person name="Sanchez-Ramirez S."/>
            <person name="Szollosi G.J."/>
            <person name="Szarkandi J.G."/>
            <person name="Papp V."/>
            <person name="Albert L."/>
            <person name="Andreopoulos W."/>
            <person name="Angelini C."/>
            <person name="Antonin V."/>
            <person name="Barry K.W."/>
            <person name="Bougher N.L."/>
            <person name="Buchanan P."/>
            <person name="Buyck B."/>
            <person name="Bense V."/>
            <person name="Catcheside P."/>
            <person name="Chovatia M."/>
            <person name="Cooper J."/>
            <person name="Damon W."/>
            <person name="Desjardin D."/>
            <person name="Finy P."/>
            <person name="Geml J."/>
            <person name="Haridas S."/>
            <person name="Hughes K."/>
            <person name="Justo A."/>
            <person name="Karasinski D."/>
            <person name="Kautmanova I."/>
            <person name="Kiss B."/>
            <person name="Kocsube S."/>
            <person name="Kotiranta H."/>
            <person name="LaButti K.M."/>
            <person name="Lechner B.E."/>
            <person name="Liimatainen K."/>
            <person name="Lipzen A."/>
            <person name="Lukacs Z."/>
            <person name="Mihaltcheva S."/>
            <person name="Morgado L.N."/>
            <person name="Niskanen T."/>
            <person name="Noordeloos M.E."/>
            <person name="Ohm R.A."/>
            <person name="Ortiz-Santana B."/>
            <person name="Ovrebo C."/>
            <person name="Racz N."/>
            <person name="Riley R."/>
            <person name="Savchenko A."/>
            <person name="Shiryaev A."/>
            <person name="Soop K."/>
            <person name="Spirin V."/>
            <person name="Szebenyi C."/>
            <person name="Tomsovsky M."/>
            <person name="Tulloss R.E."/>
            <person name="Uehling J."/>
            <person name="Grigoriev I.V."/>
            <person name="Vagvolgyi C."/>
            <person name="Papp T."/>
            <person name="Martin F.M."/>
            <person name="Miettinen O."/>
            <person name="Hibbett D.S."/>
            <person name="Nagy L.G."/>
        </authorList>
    </citation>
    <scope>NUCLEOTIDE SEQUENCE [LARGE SCALE GENOMIC DNA]</scope>
    <source>
        <strain evidence="3 4">CBS 121175</strain>
    </source>
</reference>
<feature type="region of interest" description="Disordered" evidence="1">
    <location>
        <begin position="351"/>
        <end position="373"/>
    </location>
</feature>
<dbReference type="Gene3D" id="3.40.50.170">
    <property type="entry name" value="Formyl transferase, N-terminal domain"/>
    <property type="match status" value="1"/>
</dbReference>
<dbReference type="STRING" id="230819.A0A5C3L043"/>
<dbReference type="Proteomes" id="UP000307440">
    <property type="component" value="Unassembled WGS sequence"/>
</dbReference>
<gene>
    <name evidence="3" type="ORF">FA15DRAFT_667825</name>
</gene>